<evidence type="ECO:0000313" key="4">
    <source>
        <dbReference type="EMBL" id="MBB4674993.1"/>
    </source>
</evidence>
<accession>A0A7W7FS31</accession>
<dbReference type="RefSeq" id="WP_246492464.1">
    <property type="nucleotide sequence ID" value="NZ_JACHMH010000001.1"/>
</dbReference>
<feature type="region of interest" description="Disordered" evidence="3">
    <location>
        <begin position="1"/>
        <end position="262"/>
    </location>
</feature>
<reference evidence="4 5" key="1">
    <citation type="submission" date="2020-08" db="EMBL/GenBank/DDBJ databases">
        <title>Sequencing the genomes of 1000 actinobacteria strains.</title>
        <authorList>
            <person name="Klenk H.-P."/>
        </authorList>
    </citation>
    <scope>NUCLEOTIDE SEQUENCE [LARGE SCALE GENOMIC DNA]</scope>
    <source>
        <strain evidence="4 5">DSM 44230</strain>
    </source>
</reference>
<feature type="compositionally biased region" description="Basic and acidic residues" evidence="3">
    <location>
        <begin position="187"/>
        <end position="198"/>
    </location>
</feature>
<gene>
    <name evidence="4" type="ORF">HNR67_001111</name>
</gene>
<feature type="active site" description="Proton donor/acceptor" evidence="2">
    <location>
        <position position="420"/>
    </location>
</feature>
<comment type="caution">
    <text evidence="4">The sequence shown here is derived from an EMBL/GenBank/DDBJ whole genome shotgun (WGS) entry which is preliminary data.</text>
</comment>
<keyword evidence="1" id="KW-0378">Hydrolase</keyword>
<proteinExistence type="predicted"/>
<feature type="compositionally biased region" description="Basic and acidic residues" evidence="3">
    <location>
        <begin position="144"/>
        <end position="163"/>
    </location>
</feature>
<evidence type="ECO:0000256" key="3">
    <source>
        <dbReference type="SAM" id="MobiDB-lite"/>
    </source>
</evidence>
<evidence type="ECO:0000313" key="5">
    <source>
        <dbReference type="Proteomes" id="UP000533598"/>
    </source>
</evidence>
<dbReference type="PRINTS" id="PR01217">
    <property type="entry name" value="PRICHEXTENSN"/>
</dbReference>
<dbReference type="InterPro" id="IPR042003">
    <property type="entry name" value="Sortase_E"/>
</dbReference>
<dbReference type="InterPro" id="IPR053465">
    <property type="entry name" value="Sortase_Class_E"/>
</dbReference>
<dbReference type="InterPro" id="IPR023365">
    <property type="entry name" value="Sortase_dom-sf"/>
</dbReference>
<feature type="compositionally biased region" description="Basic and acidic residues" evidence="3">
    <location>
        <begin position="17"/>
        <end position="29"/>
    </location>
</feature>
<evidence type="ECO:0000256" key="2">
    <source>
        <dbReference type="PIRSR" id="PIRSR605754-1"/>
    </source>
</evidence>
<dbReference type="Pfam" id="PF04203">
    <property type="entry name" value="Sortase"/>
    <property type="match status" value="1"/>
</dbReference>
<dbReference type="CDD" id="cd05830">
    <property type="entry name" value="Sortase_E"/>
    <property type="match status" value="1"/>
</dbReference>
<feature type="compositionally biased region" description="Pro residues" evidence="3">
    <location>
        <begin position="218"/>
        <end position="238"/>
    </location>
</feature>
<feature type="active site" description="Acyl-thioester intermediate" evidence="2">
    <location>
        <position position="530"/>
    </location>
</feature>
<name>A0A7W7FS31_9PSEU</name>
<dbReference type="SUPFAM" id="SSF63817">
    <property type="entry name" value="Sortase"/>
    <property type="match status" value="2"/>
</dbReference>
<organism evidence="4 5">
    <name type="scientific">Crossiella cryophila</name>
    <dbReference type="NCBI Taxonomy" id="43355"/>
    <lineage>
        <taxon>Bacteria</taxon>
        <taxon>Bacillati</taxon>
        <taxon>Actinomycetota</taxon>
        <taxon>Actinomycetes</taxon>
        <taxon>Pseudonocardiales</taxon>
        <taxon>Pseudonocardiaceae</taxon>
        <taxon>Crossiella</taxon>
    </lineage>
</organism>
<protein>
    <submittedName>
        <fullName evidence="4">Sortase (Surface protein transpeptidase)</fullName>
    </submittedName>
</protein>
<dbReference type="Gene3D" id="2.40.260.10">
    <property type="entry name" value="Sortase"/>
    <property type="match status" value="1"/>
</dbReference>
<dbReference type="NCBIfam" id="NF033747">
    <property type="entry name" value="class_E_sortase"/>
    <property type="match status" value="1"/>
</dbReference>
<feature type="region of interest" description="Disordered" evidence="3">
    <location>
        <begin position="548"/>
        <end position="567"/>
    </location>
</feature>
<dbReference type="Proteomes" id="UP000533598">
    <property type="component" value="Unassembled WGS sequence"/>
</dbReference>
<dbReference type="EMBL" id="JACHMH010000001">
    <property type="protein sequence ID" value="MBB4674993.1"/>
    <property type="molecule type" value="Genomic_DNA"/>
</dbReference>
<evidence type="ECO:0000256" key="1">
    <source>
        <dbReference type="ARBA" id="ARBA00022801"/>
    </source>
</evidence>
<dbReference type="InterPro" id="IPR005754">
    <property type="entry name" value="Sortase"/>
</dbReference>
<dbReference type="AlphaFoldDB" id="A0A7W7FS31"/>
<feature type="compositionally biased region" description="Basic and acidic residues" evidence="3">
    <location>
        <begin position="252"/>
        <end position="262"/>
    </location>
</feature>
<feature type="compositionally biased region" description="Basic and acidic residues" evidence="3">
    <location>
        <begin position="73"/>
        <end position="88"/>
    </location>
</feature>
<sequence length="567" mass="62303">MTDPRTPQPEDGTEATQEIHHRQPRDQRPEQWWSEPGAEARPAPRRPEPPRAEVPPDAPRRAEPPRAELPPDAPRRAELPPEAPRRPEPPQVWVAPGDTPPGEGHQGAPRFQGEPPRSDQPRQPAEPPRPDLRAPGVPGQFEPPRFEPPQDPRGHSEAARFEPPRPPQEARMPGEGLNEPPRPPMRPRTEPPRAEPPRGARPSAPPPADAEQTQLIPPIRPDAPPPTPPRAVAPPPTPEELTMPIPRIPARPRLDEPETELIPRVEDYEDYSDLVAADPEPEPEAEAAAVPAQRREPGRVVVRTFGELLITAGLVVLLFVVYEVYVTDWLSAGKQANATTAMDDRWKNPSVVNNNEPQRTNQFQVGDGEGFAKVFVPAFGPDWVYTVLEGTTDKILEVGPGHYKGTAYPGQPGNFAVAGHRVGKGAPFNDIDLLESCDAIVVETQNEWFVYRMLPKSDEVKDWAAGKGKDAKCKGVAPQGKGGKDDPYAKTVGQEIVRPEQGEVIAPVPWRGNNAVPQGQQAKLITLTTCHPRFSARQRLIVHGVLVRSQPKDPKDPKAVPAEFQTG</sequence>
<dbReference type="GO" id="GO:0016787">
    <property type="term" value="F:hydrolase activity"/>
    <property type="evidence" value="ECO:0007669"/>
    <property type="project" value="UniProtKB-KW"/>
</dbReference>
<keyword evidence="5" id="KW-1185">Reference proteome</keyword>